<organism evidence="1 2">
    <name type="scientific">Actinomadura namibiensis</name>
    <dbReference type="NCBI Taxonomy" id="182080"/>
    <lineage>
        <taxon>Bacteria</taxon>
        <taxon>Bacillati</taxon>
        <taxon>Actinomycetota</taxon>
        <taxon>Actinomycetes</taxon>
        <taxon>Streptosporangiales</taxon>
        <taxon>Thermomonosporaceae</taxon>
        <taxon>Actinomadura</taxon>
    </lineage>
</organism>
<protein>
    <submittedName>
        <fullName evidence="1">Uncharacterized protein</fullName>
    </submittedName>
</protein>
<accession>A0A7W3LU34</accession>
<dbReference type="EMBL" id="JACJIA010000008">
    <property type="protein sequence ID" value="MBA8954319.1"/>
    <property type="molecule type" value="Genomic_DNA"/>
</dbReference>
<sequence length="142" mass="16475">MGVPRFDYDAWRGGEPTVWRAMGLHWHCHSSRMDGQEYGDEPARQDLSTEYAPKLLRDWLRKPARTIRHVAATPEDGVRWLRSWWEPVRDQSGEAHVVPDEVRFGRALYDLRCGNDLCWGFWLGGAVHLHLALVGTVEQCHR</sequence>
<name>A0A7W3LU34_ACTNM</name>
<keyword evidence="2" id="KW-1185">Reference proteome</keyword>
<evidence type="ECO:0000313" key="1">
    <source>
        <dbReference type="EMBL" id="MBA8954319.1"/>
    </source>
</evidence>
<proteinExistence type="predicted"/>
<reference evidence="1 2" key="1">
    <citation type="submission" date="2020-08" db="EMBL/GenBank/DDBJ databases">
        <title>Genomic Encyclopedia of Type Strains, Phase IV (KMG-IV): sequencing the most valuable type-strain genomes for metagenomic binning, comparative biology and taxonomic classification.</title>
        <authorList>
            <person name="Goeker M."/>
        </authorList>
    </citation>
    <scope>NUCLEOTIDE SEQUENCE [LARGE SCALE GENOMIC DNA]</scope>
    <source>
        <strain evidence="1 2">DSM 44197</strain>
    </source>
</reference>
<dbReference type="AlphaFoldDB" id="A0A7W3LU34"/>
<evidence type="ECO:0000313" key="2">
    <source>
        <dbReference type="Proteomes" id="UP000572680"/>
    </source>
</evidence>
<dbReference type="RefSeq" id="WP_182846405.1">
    <property type="nucleotide sequence ID" value="NZ_BAAALP010000023.1"/>
</dbReference>
<comment type="caution">
    <text evidence="1">The sequence shown here is derived from an EMBL/GenBank/DDBJ whole genome shotgun (WGS) entry which is preliminary data.</text>
</comment>
<gene>
    <name evidence="1" type="ORF">HNR61_005973</name>
</gene>
<dbReference type="Proteomes" id="UP000572680">
    <property type="component" value="Unassembled WGS sequence"/>
</dbReference>